<dbReference type="GeneID" id="18913224"/>
<dbReference type="Proteomes" id="UP000008370">
    <property type="component" value="Unassembled WGS sequence"/>
</dbReference>
<proteinExistence type="predicted"/>
<evidence type="ECO:0000313" key="2">
    <source>
        <dbReference type="Proteomes" id="UP000008370"/>
    </source>
</evidence>
<dbReference type="AlphaFoldDB" id="K5WMY6"/>
<dbReference type="HOGENOM" id="CLU_940433_0_0_1"/>
<dbReference type="EMBL" id="JH930476">
    <property type="protein sequence ID" value="EKM51692.1"/>
    <property type="molecule type" value="Genomic_DNA"/>
</dbReference>
<evidence type="ECO:0008006" key="3">
    <source>
        <dbReference type="Google" id="ProtNLM"/>
    </source>
</evidence>
<protein>
    <recommendedName>
        <fullName evidence="3">F-box domain-containing protein</fullName>
    </recommendedName>
</protein>
<accession>K5WMY6</accession>
<evidence type="ECO:0000313" key="1">
    <source>
        <dbReference type="EMBL" id="EKM51692.1"/>
    </source>
</evidence>
<keyword evidence="2" id="KW-1185">Reference proteome</keyword>
<reference evidence="1 2" key="1">
    <citation type="journal article" date="2012" name="BMC Genomics">
        <title>Comparative genomics of the white-rot fungi, Phanerochaete carnosa and P. chrysosporium, to elucidate the genetic basis of the distinct wood types they colonize.</title>
        <authorList>
            <person name="Suzuki H."/>
            <person name="MacDonald J."/>
            <person name="Syed K."/>
            <person name="Salamov A."/>
            <person name="Hori C."/>
            <person name="Aerts A."/>
            <person name="Henrissat B."/>
            <person name="Wiebenga A."/>
            <person name="vanKuyk P.A."/>
            <person name="Barry K."/>
            <person name="Lindquist E."/>
            <person name="LaButti K."/>
            <person name="Lapidus A."/>
            <person name="Lucas S."/>
            <person name="Coutinho P."/>
            <person name="Gong Y."/>
            <person name="Samejima M."/>
            <person name="Mahadevan R."/>
            <person name="Abou-Zaid M."/>
            <person name="de Vries R.P."/>
            <person name="Igarashi K."/>
            <person name="Yadav J.S."/>
            <person name="Grigoriev I.V."/>
            <person name="Master E.R."/>
        </authorList>
    </citation>
    <scope>NUCLEOTIDE SEQUENCE [LARGE SCALE GENOMIC DNA]</scope>
    <source>
        <strain evidence="1 2">HHB-10118-sp</strain>
    </source>
</reference>
<name>K5WMY6_PHACS</name>
<gene>
    <name evidence="1" type="ORF">PHACADRAFT_212323</name>
</gene>
<dbReference type="OrthoDB" id="2744824at2759"/>
<sequence length="296" mass="33339">MPQMEQTSSSRVPPLPQELVDRIIDLLHADRATLAKCTLVSQIWSYRSSSYIFGQIDVGTRCLADLITDVKRPHSRLAEHVRRLCIYYQPPDESWYASGVGDPPRLPIPETYSIDISELLYVIREMVPRLSLFSISDPLGQNRYLRVRSDGTLLSPWRALCFGGEVRLTGINAESVVFFLLECRYVKTLSIDRCCVPPYLMSSIVTGARDLQVDAFTVFGDMTFLKYLGPLLAAPSRLGKIEVVFAIGDCAANLARLNTFVASTNHALRSIRLIWTRDKPMSIVGASKLHYFLFTQ</sequence>
<dbReference type="RefSeq" id="XP_007399499.1">
    <property type="nucleotide sequence ID" value="XM_007399437.1"/>
</dbReference>
<dbReference type="KEGG" id="pco:PHACADRAFT_212323"/>
<dbReference type="InParanoid" id="K5WMY6"/>
<organism evidence="1 2">
    <name type="scientific">Phanerochaete carnosa (strain HHB-10118-sp)</name>
    <name type="common">White-rot fungus</name>
    <name type="synonym">Peniophora carnosa</name>
    <dbReference type="NCBI Taxonomy" id="650164"/>
    <lineage>
        <taxon>Eukaryota</taxon>
        <taxon>Fungi</taxon>
        <taxon>Dikarya</taxon>
        <taxon>Basidiomycota</taxon>
        <taxon>Agaricomycotina</taxon>
        <taxon>Agaricomycetes</taxon>
        <taxon>Polyporales</taxon>
        <taxon>Phanerochaetaceae</taxon>
        <taxon>Phanerochaete</taxon>
    </lineage>
</organism>